<dbReference type="CDD" id="cd12148">
    <property type="entry name" value="fungal_TF_MHR"/>
    <property type="match status" value="1"/>
</dbReference>
<protein>
    <recommendedName>
        <fullName evidence="3">Zn(2)-C6 fungal-type domain-containing protein</fullName>
    </recommendedName>
</protein>
<reference evidence="4 5" key="1">
    <citation type="journal article" date="2016" name="Sci. Rep.">
        <title>Peltaster fructicola genome reveals evolution from an invasive phytopathogen to an ectophytic parasite.</title>
        <authorList>
            <person name="Xu C."/>
            <person name="Chen H."/>
            <person name="Gleason M.L."/>
            <person name="Xu J.R."/>
            <person name="Liu H."/>
            <person name="Zhang R."/>
            <person name="Sun G."/>
        </authorList>
    </citation>
    <scope>NUCLEOTIDE SEQUENCE [LARGE SCALE GENOMIC DNA]</scope>
    <source>
        <strain evidence="4 5">LNHT1506</strain>
    </source>
</reference>
<dbReference type="EMBL" id="CP051141">
    <property type="protein sequence ID" value="QIW98400.1"/>
    <property type="molecule type" value="Genomic_DNA"/>
</dbReference>
<gene>
    <name evidence="4" type="ORF">AMS68_003918</name>
</gene>
<dbReference type="SUPFAM" id="SSF57701">
    <property type="entry name" value="Zn2/Cys6 DNA-binding domain"/>
    <property type="match status" value="1"/>
</dbReference>
<name>A0A6H0XUQ3_9PEZI</name>
<dbReference type="PANTHER" id="PTHR46910:SF25">
    <property type="entry name" value="ABC-TRANSPORTER-REGULATING TRANSCRIPTION FACTOR"/>
    <property type="match status" value="1"/>
</dbReference>
<evidence type="ECO:0000259" key="3">
    <source>
        <dbReference type="PROSITE" id="PS50048"/>
    </source>
</evidence>
<proteinExistence type="predicted"/>
<dbReference type="OrthoDB" id="3929942at2759"/>
<sequence length="485" mass="54691">MDVRERPTPPTCNQCRLRKVRCRREQPVCSNCVKSGLACDFTTKTKRVNHTKQLANDFSQLSGRLERIDDTLARINARLDQRSASVTESSETSNRAESYNNPFTLPTLHDNSEDFLTDTTAAIQSGVSIVQGFRRPGTQEYHGPTAFTALMQHTLNHVRSLTSTHTEGGSEHGSKAIQEILRVIDAGFPSTAVNTNALDAKDKALAPKPPQHLIEAGMQAFLANANVCTPLFFDESFEQSINRIAKEMSDQARNVLYSNIIVLGLGDKLEEGDTDERMLLERLLTHCHTDTIHPSQRFRSPSTYLKLMVLMSLVAANYSTIDTFDSLVRKTCLRLKNMSVEHITEEHTPIDTEEEEIDRIFWTVYALDKQRAFLTGKACDLYLFDCAVSPIPPTTNNTLHIAKAHLMSLWEEIWIALYSVRALKCTMQERALRTAQLSTKLQIWFERYSMSLQATISLQAPLTSVATLGLELQYWRVYLLAEDDG</sequence>
<dbReference type="InterPro" id="IPR050987">
    <property type="entry name" value="AtrR-like"/>
</dbReference>
<dbReference type="InterPro" id="IPR001138">
    <property type="entry name" value="Zn2Cys6_DnaBD"/>
</dbReference>
<dbReference type="PANTHER" id="PTHR46910">
    <property type="entry name" value="TRANSCRIPTION FACTOR PDR1"/>
    <property type="match status" value="1"/>
</dbReference>
<accession>A0A6H0XUQ3</accession>
<dbReference type="Gene3D" id="4.10.240.10">
    <property type="entry name" value="Zn(2)-C6 fungal-type DNA-binding domain"/>
    <property type="match status" value="1"/>
</dbReference>
<dbReference type="PROSITE" id="PS50048">
    <property type="entry name" value="ZN2_CY6_FUNGAL_2"/>
    <property type="match status" value="1"/>
</dbReference>
<keyword evidence="5" id="KW-1185">Reference proteome</keyword>
<organism evidence="4 5">
    <name type="scientific">Peltaster fructicola</name>
    <dbReference type="NCBI Taxonomy" id="286661"/>
    <lineage>
        <taxon>Eukaryota</taxon>
        <taxon>Fungi</taxon>
        <taxon>Dikarya</taxon>
        <taxon>Ascomycota</taxon>
        <taxon>Pezizomycotina</taxon>
        <taxon>Dothideomycetes</taxon>
        <taxon>Dothideomycetes incertae sedis</taxon>
        <taxon>Peltaster</taxon>
    </lineage>
</organism>
<dbReference type="PROSITE" id="PS00463">
    <property type="entry name" value="ZN2_CY6_FUNGAL_1"/>
    <property type="match status" value="1"/>
</dbReference>
<feature type="domain" description="Zn(2)-C6 fungal-type" evidence="3">
    <location>
        <begin position="11"/>
        <end position="41"/>
    </location>
</feature>
<dbReference type="CDD" id="cd00067">
    <property type="entry name" value="GAL4"/>
    <property type="match status" value="1"/>
</dbReference>
<evidence type="ECO:0000313" key="5">
    <source>
        <dbReference type="Proteomes" id="UP000503462"/>
    </source>
</evidence>
<dbReference type="AlphaFoldDB" id="A0A6H0XUQ3"/>
<dbReference type="GO" id="GO:0000981">
    <property type="term" value="F:DNA-binding transcription factor activity, RNA polymerase II-specific"/>
    <property type="evidence" value="ECO:0007669"/>
    <property type="project" value="InterPro"/>
</dbReference>
<dbReference type="GO" id="GO:0008270">
    <property type="term" value="F:zinc ion binding"/>
    <property type="evidence" value="ECO:0007669"/>
    <property type="project" value="InterPro"/>
</dbReference>
<evidence type="ECO:0000256" key="1">
    <source>
        <dbReference type="ARBA" id="ARBA00023242"/>
    </source>
</evidence>
<dbReference type="SMART" id="SM00066">
    <property type="entry name" value="GAL4"/>
    <property type="match status" value="1"/>
</dbReference>
<feature type="region of interest" description="Disordered" evidence="2">
    <location>
        <begin position="82"/>
        <end position="102"/>
    </location>
</feature>
<dbReference type="Pfam" id="PF00172">
    <property type="entry name" value="Zn_clus"/>
    <property type="match status" value="1"/>
</dbReference>
<keyword evidence="1" id="KW-0539">Nucleus</keyword>
<dbReference type="Proteomes" id="UP000503462">
    <property type="component" value="Chromosome 3"/>
</dbReference>
<dbReference type="InterPro" id="IPR036864">
    <property type="entry name" value="Zn2-C6_fun-type_DNA-bd_sf"/>
</dbReference>
<evidence type="ECO:0000313" key="4">
    <source>
        <dbReference type="EMBL" id="QIW98400.1"/>
    </source>
</evidence>
<dbReference type="PRINTS" id="PR00755">
    <property type="entry name" value="AFLATOXINBRP"/>
</dbReference>
<evidence type="ECO:0000256" key="2">
    <source>
        <dbReference type="SAM" id="MobiDB-lite"/>
    </source>
</evidence>